<dbReference type="Proteomes" id="UP000654913">
    <property type="component" value="Chromosome 5"/>
</dbReference>
<dbReference type="GeneID" id="64976728"/>
<reference evidence="1" key="1">
    <citation type="submission" date="2021-01" db="EMBL/GenBank/DDBJ databases">
        <authorList>
            <consortium name="Aspergillus puulaauensis MK2 genome sequencing consortium"/>
            <person name="Kazuki M."/>
            <person name="Futagami T."/>
        </authorList>
    </citation>
    <scope>NUCLEOTIDE SEQUENCE</scope>
    <source>
        <strain evidence="1">MK2</strain>
    </source>
</reference>
<protein>
    <submittedName>
        <fullName evidence="1">Uncharacterized protein</fullName>
    </submittedName>
</protein>
<dbReference type="KEGG" id="apuu:APUU_51434A"/>
<sequence length="453" mass="52115">MSDTKSIYSILNIGHCTETIFSALPRAHLKSLRLIRKDFNHLVTQQSNLFSRAYISCAEPDIRAFKLLATSHLREYVTELVWDTTVGPPVNVRLTFPHRAEDFALIRIMGSWSDDARKGVDLKIFLRNFAVFPKLNSVVFTELMGSLVHTTQPENRPYESPAMRSWLKLELGPLPHIPASTETPLRFDMVTTTIDWAMNYIRREDAAWIPHLELGRYTSATSRAPILFLVAMSVLQHNSKRFLVEATSEKFALHGINDSSWMKKLDVVASPRDTALTGEPYDPLQSLQHLFLGLDNRKEEWEHHTNRLLQAVKALRLRELELSLVKKECPYNITIPDYTQIQKLVLKKFVLTNEELKSTTLEWCYHAGLESLHLVDCEIITRTDTRRDVVQWLIELHIRPYNTPTFGSSPETEPLDMGSREFVFYNRLDLLAGGPLRQLNVFFDKLVICNVTP</sequence>
<keyword evidence="2" id="KW-1185">Reference proteome</keyword>
<evidence type="ECO:0000313" key="1">
    <source>
        <dbReference type="EMBL" id="BCS26723.1"/>
    </source>
</evidence>
<name>A0A7R8ARB4_9EURO</name>
<gene>
    <name evidence="1" type="ORF">APUU_51434A</name>
</gene>
<dbReference type="AlphaFoldDB" id="A0A7R8ARB4"/>
<reference evidence="1" key="2">
    <citation type="submission" date="2021-02" db="EMBL/GenBank/DDBJ databases">
        <title>Aspergillus puulaauensis MK2 genome sequence.</title>
        <authorList>
            <person name="Futagami T."/>
            <person name="Mori K."/>
            <person name="Kadooka C."/>
            <person name="Tanaka T."/>
        </authorList>
    </citation>
    <scope>NUCLEOTIDE SEQUENCE</scope>
    <source>
        <strain evidence="1">MK2</strain>
    </source>
</reference>
<proteinExistence type="predicted"/>
<evidence type="ECO:0000313" key="2">
    <source>
        <dbReference type="Proteomes" id="UP000654913"/>
    </source>
</evidence>
<dbReference type="RefSeq" id="XP_041558917.1">
    <property type="nucleotide sequence ID" value="XM_041706542.1"/>
</dbReference>
<dbReference type="EMBL" id="AP024447">
    <property type="protein sequence ID" value="BCS26723.1"/>
    <property type="molecule type" value="Genomic_DNA"/>
</dbReference>
<accession>A0A7R8ARB4</accession>
<dbReference type="OrthoDB" id="4438282at2759"/>
<organism evidence="1 2">
    <name type="scientific">Aspergillus puulaauensis</name>
    <dbReference type="NCBI Taxonomy" id="1220207"/>
    <lineage>
        <taxon>Eukaryota</taxon>
        <taxon>Fungi</taxon>
        <taxon>Dikarya</taxon>
        <taxon>Ascomycota</taxon>
        <taxon>Pezizomycotina</taxon>
        <taxon>Eurotiomycetes</taxon>
        <taxon>Eurotiomycetidae</taxon>
        <taxon>Eurotiales</taxon>
        <taxon>Aspergillaceae</taxon>
        <taxon>Aspergillus</taxon>
    </lineage>
</organism>